<evidence type="ECO:0000313" key="1">
    <source>
        <dbReference type="EMBL" id="GBC07693.1"/>
    </source>
</evidence>
<proteinExistence type="predicted"/>
<name>A0A2Z6S426_9GLOM</name>
<dbReference type="AlphaFoldDB" id="A0A2Z6S426"/>
<dbReference type="EMBL" id="BEXD01004162">
    <property type="protein sequence ID" value="GBC07693.1"/>
    <property type="molecule type" value="Genomic_DNA"/>
</dbReference>
<organism evidence="1 2">
    <name type="scientific">Rhizophagus clarus</name>
    <dbReference type="NCBI Taxonomy" id="94130"/>
    <lineage>
        <taxon>Eukaryota</taxon>
        <taxon>Fungi</taxon>
        <taxon>Fungi incertae sedis</taxon>
        <taxon>Mucoromycota</taxon>
        <taxon>Glomeromycotina</taxon>
        <taxon>Glomeromycetes</taxon>
        <taxon>Glomerales</taxon>
        <taxon>Glomeraceae</taxon>
        <taxon>Rhizophagus</taxon>
    </lineage>
</organism>
<gene>
    <name evidence="1" type="ORF">RclHR1_07620011</name>
</gene>
<sequence length="237" mass="28268">MQKSKGLKKSLVNKELTIDIYERCTQDAVEDKPRTAYFLRCERFIPYIIRQTKRSIHLLDSKRWILNDRITTWAFGDCRIPIYIQALEKYGDDIPNEILYTRKQLIDMEDNGSVSESTITWKDVGKAQIKIMEEGFRTRYKKDSKFIREYAGYVSRLRQEENSDEYVRNVAVMLFLDEEAYSIRIARYRKWYANKKNLLKSVEHLYKLYYELSKEVRPMVGNEIENAIEDAIKAEIN</sequence>
<dbReference type="Proteomes" id="UP000247702">
    <property type="component" value="Unassembled WGS sequence"/>
</dbReference>
<evidence type="ECO:0000313" key="2">
    <source>
        <dbReference type="Proteomes" id="UP000247702"/>
    </source>
</evidence>
<reference evidence="1 2" key="1">
    <citation type="submission" date="2017-11" db="EMBL/GenBank/DDBJ databases">
        <title>The genome of Rhizophagus clarus HR1 reveals common genetic basis of auxotrophy among arbuscular mycorrhizal fungi.</title>
        <authorList>
            <person name="Kobayashi Y."/>
        </authorList>
    </citation>
    <scope>NUCLEOTIDE SEQUENCE [LARGE SCALE GENOMIC DNA]</scope>
    <source>
        <strain evidence="1 2">HR1</strain>
    </source>
</reference>
<accession>A0A2Z6S426</accession>
<protein>
    <submittedName>
        <fullName evidence="1">Uncharacterized protein</fullName>
    </submittedName>
</protein>
<keyword evidence="2" id="KW-1185">Reference proteome</keyword>
<comment type="caution">
    <text evidence="1">The sequence shown here is derived from an EMBL/GenBank/DDBJ whole genome shotgun (WGS) entry which is preliminary data.</text>
</comment>